<feature type="repeat" description="ANK" evidence="1">
    <location>
        <begin position="655"/>
        <end position="687"/>
    </location>
</feature>
<dbReference type="SUPFAM" id="SSF53167">
    <property type="entry name" value="Purine and uridine phosphorylases"/>
    <property type="match status" value="1"/>
</dbReference>
<dbReference type="PROSITE" id="PS50088">
    <property type="entry name" value="ANK_REPEAT"/>
    <property type="match status" value="3"/>
</dbReference>
<dbReference type="Gene3D" id="1.25.40.20">
    <property type="entry name" value="Ankyrin repeat-containing domain"/>
    <property type="match status" value="2"/>
</dbReference>
<keyword evidence="4" id="KW-1185">Reference proteome</keyword>
<dbReference type="Pfam" id="PF01048">
    <property type="entry name" value="PNP_UDP_1"/>
    <property type="match status" value="1"/>
</dbReference>
<dbReference type="AlphaFoldDB" id="A0A2B7XSW4"/>
<dbReference type="InterPro" id="IPR002110">
    <property type="entry name" value="Ankyrin_rpt"/>
</dbReference>
<feature type="domain" description="Nucleoside phosphorylase" evidence="2">
    <location>
        <begin position="17"/>
        <end position="272"/>
    </location>
</feature>
<keyword evidence="1" id="KW-0040">ANK repeat</keyword>
<feature type="repeat" description="ANK" evidence="1">
    <location>
        <begin position="688"/>
        <end position="720"/>
    </location>
</feature>
<gene>
    <name evidence="3" type="ORF">AJ79_04650</name>
</gene>
<dbReference type="GO" id="GO:0009116">
    <property type="term" value="P:nucleoside metabolic process"/>
    <property type="evidence" value="ECO:0007669"/>
    <property type="project" value="InterPro"/>
</dbReference>
<evidence type="ECO:0000313" key="3">
    <source>
        <dbReference type="EMBL" id="PGH11853.1"/>
    </source>
</evidence>
<comment type="caution">
    <text evidence="3">The sequence shown here is derived from an EMBL/GenBank/DDBJ whole genome shotgun (WGS) entry which is preliminary data.</text>
</comment>
<dbReference type="EMBL" id="PDNB01000067">
    <property type="protein sequence ID" value="PGH11853.1"/>
    <property type="molecule type" value="Genomic_DNA"/>
</dbReference>
<proteinExistence type="predicted"/>
<evidence type="ECO:0000259" key="2">
    <source>
        <dbReference type="Pfam" id="PF01048"/>
    </source>
</evidence>
<evidence type="ECO:0000313" key="4">
    <source>
        <dbReference type="Proteomes" id="UP000223968"/>
    </source>
</evidence>
<dbReference type="Pfam" id="PF12796">
    <property type="entry name" value="Ank_2"/>
    <property type="match status" value="2"/>
</dbReference>
<dbReference type="SUPFAM" id="SSF48403">
    <property type="entry name" value="Ankyrin repeat"/>
    <property type="match status" value="2"/>
</dbReference>
<dbReference type="GO" id="GO:0003824">
    <property type="term" value="F:catalytic activity"/>
    <property type="evidence" value="ECO:0007669"/>
    <property type="project" value="InterPro"/>
</dbReference>
<dbReference type="InterPro" id="IPR053137">
    <property type="entry name" value="NLR-like"/>
</dbReference>
<evidence type="ECO:0000256" key="1">
    <source>
        <dbReference type="PROSITE-ProRule" id="PRU00023"/>
    </source>
</evidence>
<sequence length="830" mass="91272">MSQKQFTGRRLTQDDYTVACICPMGVELAPVEAMLDETHQSLPTSRDHNCYTLGRIGEHNVVIAVMPEIGNNIAATVATQLLNEFRQIRFGLLVGVGGGIPSQNNDIRLGDVVGQDISKWFIRANRGFKKPPALLMASVQKLESQHIKLGTHISQYLRNMLDKYPNMAERGYIHPGINQDHFFEASYNHIGDGDTCEQCDQNRVSKRVIRKDLAPVIHYGTIGSSNEVIKDGITRDKLREDLGILCIETEAAGLMDDFSCLVIRGICDYADSHKNKIWQPYAAFTAAAYAKELLSIIPAQKSSGIAATVEILVVSDYPKPLQTTKPPIPQNLDSSKKQIYNVAPTYYSDSKPKKKEPSLAPKPSIAQNVRDNDLCDAIIAKDAGKVARLLAAGANPNSSKEYYGCALTQAIKRDFEIARLLTEAGAEINSPLKKHSPLQNAVDDYGDKVDGVQLLLDCGADVDGPEEDRGGPLNRAAEQGKRAKVRLLLEKGANVHLPERGAALKSALKFSSHFTHRIEMVQLLCNAGADSSRLSRPAQAQVKWILNNTDQAVNPWHGTKISWEEQKNLDDKLKCAVRDGKIIRIKQLWTAGANVDQHTVMEEALRGNLYEVVSLLLELGAYMPSLMIPASYGYIGMIQSLINRGAEVNPKYGGGSDWPLYAAASAGLVKTSQLLIDNGADVNYKSSRRDSALSAAALQGYAPVVQLLVDNKADVNAANPDHFAYGTALIAAAFWAQEDCVRILIQAGADVNKIVDKELFCTMAAVLEPYPYSLYKKWYTPKVREPKTDAKIARIVRMLWAAGVDTSILSSKERARVEAYLQVQPWCVLM</sequence>
<feature type="repeat" description="ANK" evidence="1">
    <location>
        <begin position="468"/>
        <end position="500"/>
    </location>
</feature>
<dbReference type="InterPro" id="IPR000845">
    <property type="entry name" value="Nucleoside_phosphorylase_d"/>
</dbReference>
<dbReference type="OrthoDB" id="1577640at2759"/>
<dbReference type="PANTHER" id="PTHR46082">
    <property type="entry name" value="ATP/GTP-BINDING PROTEIN-RELATED"/>
    <property type="match status" value="1"/>
</dbReference>
<accession>A0A2B7XSW4</accession>
<dbReference type="PANTHER" id="PTHR46082:SF11">
    <property type="entry name" value="AAA+ ATPASE DOMAIN-CONTAINING PROTEIN-RELATED"/>
    <property type="match status" value="1"/>
</dbReference>
<dbReference type="STRING" id="1447875.A0A2B7XSW4"/>
<name>A0A2B7XSW4_9EURO</name>
<dbReference type="PROSITE" id="PS50297">
    <property type="entry name" value="ANK_REP_REGION"/>
    <property type="match status" value="2"/>
</dbReference>
<dbReference type="InterPro" id="IPR036770">
    <property type="entry name" value="Ankyrin_rpt-contain_sf"/>
</dbReference>
<protein>
    <recommendedName>
        <fullName evidence="2">Nucleoside phosphorylase domain-containing protein</fullName>
    </recommendedName>
</protein>
<dbReference type="InterPro" id="IPR035994">
    <property type="entry name" value="Nucleoside_phosphorylase_sf"/>
</dbReference>
<dbReference type="Proteomes" id="UP000223968">
    <property type="component" value="Unassembled WGS sequence"/>
</dbReference>
<reference evidence="3 4" key="1">
    <citation type="submission" date="2017-10" db="EMBL/GenBank/DDBJ databases">
        <title>Comparative genomics in systemic dimorphic fungi from Ajellomycetaceae.</title>
        <authorList>
            <person name="Munoz J.F."/>
            <person name="Mcewen J.G."/>
            <person name="Clay O.K."/>
            <person name="Cuomo C.A."/>
        </authorList>
    </citation>
    <scope>NUCLEOTIDE SEQUENCE [LARGE SCALE GENOMIC DNA]</scope>
    <source>
        <strain evidence="3 4">UAMH5409</strain>
    </source>
</reference>
<dbReference type="Gene3D" id="3.40.50.1580">
    <property type="entry name" value="Nucleoside phosphorylase domain"/>
    <property type="match status" value="1"/>
</dbReference>
<organism evidence="3 4">
    <name type="scientific">Helicocarpus griseus UAMH5409</name>
    <dbReference type="NCBI Taxonomy" id="1447875"/>
    <lineage>
        <taxon>Eukaryota</taxon>
        <taxon>Fungi</taxon>
        <taxon>Dikarya</taxon>
        <taxon>Ascomycota</taxon>
        <taxon>Pezizomycotina</taxon>
        <taxon>Eurotiomycetes</taxon>
        <taxon>Eurotiomycetidae</taxon>
        <taxon>Onygenales</taxon>
        <taxon>Ajellomycetaceae</taxon>
        <taxon>Helicocarpus</taxon>
    </lineage>
</organism>
<dbReference type="SMART" id="SM00248">
    <property type="entry name" value="ANK"/>
    <property type="match status" value="8"/>
</dbReference>